<protein>
    <submittedName>
        <fullName evidence="2">Uncharacterized protein</fullName>
    </submittedName>
</protein>
<sequence length="72" mass="8039">MNDRYGHLLLLHRLYQVSGTIGAIVLLLLLGTATGRSTLVRLYLQSDEAITNAEHIHAFSMDRLDPTCPQCM</sequence>
<gene>
    <name evidence="2" type="ORF">MOP44_14505</name>
</gene>
<feature type="transmembrane region" description="Helical" evidence="1">
    <location>
        <begin position="14"/>
        <end position="33"/>
    </location>
</feature>
<keyword evidence="1" id="KW-0812">Transmembrane</keyword>
<evidence type="ECO:0000256" key="1">
    <source>
        <dbReference type="SAM" id="Phobius"/>
    </source>
</evidence>
<dbReference type="RefSeq" id="WP_260790694.1">
    <property type="nucleotide sequence ID" value="NZ_CP093313.1"/>
</dbReference>
<organism evidence="2 3">
    <name type="scientific">Occallatibacter riparius</name>
    <dbReference type="NCBI Taxonomy" id="1002689"/>
    <lineage>
        <taxon>Bacteria</taxon>
        <taxon>Pseudomonadati</taxon>
        <taxon>Acidobacteriota</taxon>
        <taxon>Terriglobia</taxon>
        <taxon>Terriglobales</taxon>
        <taxon>Acidobacteriaceae</taxon>
        <taxon>Occallatibacter</taxon>
    </lineage>
</organism>
<dbReference type="AlphaFoldDB" id="A0A9J7BHA9"/>
<keyword evidence="3" id="KW-1185">Reference proteome</keyword>
<evidence type="ECO:0000313" key="3">
    <source>
        <dbReference type="Proteomes" id="UP001059380"/>
    </source>
</evidence>
<keyword evidence="1" id="KW-0472">Membrane</keyword>
<accession>A0A9J7BHA9</accession>
<proteinExistence type="predicted"/>
<dbReference type="EMBL" id="CP093313">
    <property type="protein sequence ID" value="UWZ81795.1"/>
    <property type="molecule type" value="Genomic_DNA"/>
</dbReference>
<reference evidence="2" key="1">
    <citation type="submission" date="2021-04" db="EMBL/GenBank/DDBJ databases">
        <title>Phylogenetic analysis of Acidobacteriaceae.</title>
        <authorList>
            <person name="Qiu L."/>
            <person name="Zhang Q."/>
        </authorList>
    </citation>
    <scope>NUCLEOTIDE SEQUENCE</scope>
    <source>
        <strain evidence="2">DSM 25168</strain>
    </source>
</reference>
<dbReference type="Proteomes" id="UP001059380">
    <property type="component" value="Chromosome"/>
</dbReference>
<keyword evidence="1" id="KW-1133">Transmembrane helix</keyword>
<evidence type="ECO:0000313" key="2">
    <source>
        <dbReference type="EMBL" id="UWZ81795.1"/>
    </source>
</evidence>
<dbReference type="KEGG" id="orp:MOP44_14505"/>
<name>A0A9J7BHA9_9BACT</name>